<organism evidence="1">
    <name type="scientific">Drosophila melanogaster</name>
    <name type="common">Fruit fly</name>
    <dbReference type="NCBI Taxonomy" id="7227"/>
    <lineage>
        <taxon>Eukaryota</taxon>
        <taxon>Metazoa</taxon>
        <taxon>Ecdysozoa</taxon>
        <taxon>Arthropoda</taxon>
        <taxon>Hexapoda</taxon>
        <taxon>Insecta</taxon>
        <taxon>Pterygota</taxon>
        <taxon>Neoptera</taxon>
        <taxon>Endopterygota</taxon>
        <taxon>Diptera</taxon>
        <taxon>Brachycera</taxon>
        <taxon>Muscomorpha</taxon>
        <taxon>Ephydroidea</taxon>
        <taxon>Drosophilidae</taxon>
        <taxon>Drosophila</taxon>
        <taxon>Sophophora</taxon>
    </lineage>
</organism>
<dbReference type="EMBL" id="BK003355">
    <property type="protein sequence ID" value="DAA03554.1"/>
    <property type="molecule type" value="Genomic_DNA"/>
</dbReference>
<gene>
    <name evidence="1" type="ORF">HDC01528</name>
</gene>
<sequence>MSATNADDAALQRCRDEKCHYSRSHINLRIDLPTLFHINRYLYGIFMANLLAGIPAQPQPHPPRLIHRILSPVFCALHPQSATPSQNPGGKKVHATLAHHHYVGCGPDGRKGLLYRKNSLIKACQEPETRTQDMSADEHFLKDLQGCPSHVMLDYGCTCTAILIARTFYTNGTFLCL</sequence>
<proteinExistence type="predicted"/>
<name>Q6IHR1_DROME</name>
<reference evidence="1" key="1">
    <citation type="journal article" date="2003" name="Genome Biol.">
        <title>An integrated gene annotation and transcriptional profiling approach towards the full gene content of the Drosophila genome.</title>
        <authorList>
            <person name="Hild M."/>
            <person name="Beckmann B."/>
            <person name="Haas S.A."/>
            <person name="Koch B."/>
            <person name="Solovyev V."/>
            <person name="Busold C."/>
            <person name="Fellenberg K."/>
            <person name="Boutros M."/>
            <person name="Vingron M."/>
            <person name="Sauer F."/>
            <person name="Hoheisel J.D."/>
            <person name="Paro R."/>
        </authorList>
    </citation>
    <scope>NUCLEOTIDE SEQUENCE</scope>
</reference>
<evidence type="ECO:0000313" key="1">
    <source>
        <dbReference type="EMBL" id="DAA03554.1"/>
    </source>
</evidence>
<accession>Q6IHR1</accession>
<dbReference type="AlphaFoldDB" id="Q6IHR1"/>
<protein>
    <submittedName>
        <fullName evidence="1">HDC01528</fullName>
    </submittedName>
</protein>